<sequence length="103" mass="11569">MPIQINEDNLKEGLLGLVVALVEIIKDLLELQALRRMESGNLGEEEIISLGEALMDLGEALERIKEENGITTTVRNIRLSLDDLVDDVLDRMLNPERWAEDAT</sequence>
<dbReference type="STRING" id="1089553.Tph_c10530"/>
<dbReference type="GO" id="GO:0031411">
    <property type="term" value="C:gas vesicle"/>
    <property type="evidence" value="ECO:0007669"/>
    <property type="project" value="UniProtKB-SubCell"/>
</dbReference>
<dbReference type="HOGENOM" id="CLU_155015_0_0_9"/>
<dbReference type="Pfam" id="PF05121">
    <property type="entry name" value="GvpK"/>
    <property type="match status" value="1"/>
</dbReference>
<protein>
    <submittedName>
        <fullName evidence="4">Gas vesicle protein GvpK</fullName>
    </submittedName>
</protein>
<evidence type="ECO:0000313" key="4">
    <source>
        <dbReference type="EMBL" id="AFV11275.1"/>
    </source>
</evidence>
<proteinExistence type="inferred from homology"/>
<dbReference type="InterPro" id="IPR007805">
    <property type="entry name" value="GvpK"/>
</dbReference>
<comment type="subcellular location">
    <subcellularLocation>
        <location evidence="2">Gas vesicle</location>
    </subcellularLocation>
</comment>
<reference evidence="4 5" key="1">
    <citation type="journal article" date="2012" name="BMC Genomics">
        <title>Genome-guided analysis of physiological and morphological traits of the fermentative acetate oxidizer Thermacetogenium phaeum.</title>
        <authorList>
            <person name="Oehler D."/>
            <person name="Poehlein A."/>
            <person name="Leimbach A."/>
            <person name="Muller N."/>
            <person name="Daniel R."/>
            <person name="Gottschalk G."/>
            <person name="Schink B."/>
        </authorList>
    </citation>
    <scope>NUCLEOTIDE SEQUENCE [LARGE SCALE GENOMIC DNA]</scope>
    <source>
        <strain evidence="5">ATCC BAA-254 / DSM 26808 / PB</strain>
    </source>
</reference>
<dbReference type="AlphaFoldDB" id="K4LH62"/>
<dbReference type="OrthoDB" id="5772958at2"/>
<evidence type="ECO:0000313" key="5">
    <source>
        <dbReference type="Proteomes" id="UP000000467"/>
    </source>
</evidence>
<name>K4LH62_THEPS</name>
<comment type="similarity">
    <text evidence="3">Belongs to the gas vesicle GvpK family.</text>
</comment>
<dbReference type="PANTHER" id="PTHR40137">
    <property type="entry name" value="PROTEIN GVPK 1"/>
    <property type="match status" value="1"/>
</dbReference>
<dbReference type="PANTHER" id="PTHR40137:SF2">
    <property type="entry name" value="PROTEIN GVPK 1"/>
    <property type="match status" value="1"/>
</dbReference>
<dbReference type="GO" id="GO:0031412">
    <property type="term" value="P:gas vesicle organization"/>
    <property type="evidence" value="ECO:0007669"/>
    <property type="project" value="InterPro"/>
</dbReference>
<dbReference type="RefSeq" id="WP_015050156.1">
    <property type="nucleotide sequence ID" value="NC_018870.1"/>
</dbReference>
<dbReference type="eggNOG" id="ENOG503039C">
    <property type="taxonomic scope" value="Bacteria"/>
</dbReference>
<dbReference type="EMBL" id="CP003732">
    <property type="protein sequence ID" value="AFV11275.1"/>
    <property type="molecule type" value="Genomic_DNA"/>
</dbReference>
<accession>K4LH62</accession>
<evidence type="ECO:0000256" key="2">
    <source>
        <dbReference type="ARBA" id="ARBA00035108"/>
    </source>
</evidence>
<gene>
    <name evidence="4" type="primary">gvpK</name>
    <name evidence="4" type="ordered locus">Tph_c10530</name>
</gene>
<evidence type="ECO:0000256" key="1">
    <source>
        <dbReference type="ARBA" id="ARBA00022987"/>
    </source>
</evidence>
<evidence type="ECO:0000256" key="3">
    <source>
        <dbReference type="ARBA" id="ARBA00035659"/>
    </source>
</evidence>
<dbReference type="Proteomes" id="UP000000467">
    <property type="component" value="Chromosome"/>
</dbReference>
<keyword evidence="5" id="KW-1185">Reference proteome</keyword>
<dbReference type="KEGG" id="tpz:Tph_c10530"/>
<keyword evidence="1" id="KW-0304">Gas vesicle</keyword>
<organism evidence="4 5">
    <name type="scientific">Thermacetogenium phaeum (strain ATCC BAA-254 / DSM 26808 / PB)</name>
    <dbReference type="NCBI Taxonomy" id="1089553"/>
    <lineage>
        <taxon>Bacteria</taxon>
        <taxon>Bacillati</taxon>
        <taxon>Bacillota</taxon>
        <taxon>Clostridia</taxon>
        <taxon>Thermoanaerobacterales</taxon>
        <taxon>Thermoanaerobacteraceae</taxon>
        <taxon>Thermacetogenium</taxon>
    </lineage>
</organism>